<protein>
    <recommendedName>
        <fullName evidence="5">Replicative DNA helicase</fullName>
    </recommendedName>
</protein>
<evidence type="ECO:0008006" key="5">
    <source>
        <dbReference type="Google" id="ProtNLM"/>
    </source>
</evidence>
<gene>
    <name evidence="3" type="ORF">M5X09_21375</name>
</gene>
<evidence type="ECO:0000256" key="2">
    <source>
        <dbReference type="SAM" id="MobiDB-lite"/>
    </source>
</evidence>
<dbReference type="Proteomes" id="UP001207626">
    <property type="component" value="Unassembled WGS sequence"/>
</dbReference>
<sequence length="469" mass="54622">MEELDHRLISIFDIDHDAPLLKESLRDIIKLSGVLNELREYFEEPLKVLHMLQLLNLIHEEALGLEQPLEDANALYYRYRNRYGAEPPLSVERLLNILEKYNWIVRTKRRILMMDVGKRLMDTLIRLANDSLAYYMRDEIARSLFQASRDADLSEAYDDKGISGGNRLASMIRNVEEAVDKLKERQLEFLADRHVLPQVQIIVELMRQLNQRVNERMDKLKTFEEGLQWNRLFKKGTDVMLEGTQISLSTLQKILKFAHIQQTEVGVQIDPKAFKQYVIDSFHKRPESALPSGTEILSFMEQNRDEGERLDGLWVPVKFASPIPESQIMSAIRYLENYTPSTEPMHEYDKGTFEDAKEWTEAELKTHLDDIEWQLTKAMIRTEDVERVLAEKRQVGIEPLVLEAGSEQWADAINALLAVSAVVSNRHAVMSRDADEEDGRDAEQMTQKKEWEWADESDRQYVIRTTRSE</sequence>
<feature type="region of interest" description="Disordered" evidence="2">
    <location>
        <begin position="431"/>
        <end position="451"/>
    </location>
</feature>
<dbReference type="EMBL" id="JAMDLW010000032">
    <property type="protein sequence ID" value="MCY9522172.1"/>
    <property type="molecule type" value="Genomic_DNA"/>
</dbReference>
<comment type="caution">
    <text evidence="3">The sequence shown here is derived from an EMBL/GenBank/DDBJ whole genome shotgun (WGS) entry which is preliminary data.</text>
</comment>
<keyword evidence="4" id="KW-1185">Reference proteome</keyword>
<accession>A0ABT4DXU2</accession>
<organism evidence="3 4">
    <name type="scientific">Paenibacillus apiarius</name>
    <dbReference type="NCBI Taxonomy" id="46240"/>
    <lineage>
        <taxon>Bacteria</taxon>
        <taxon>Bacillati</taxon>
        <taxon>Bacillota</taxon>
        <taxon>Bacilli</taxon>
        <taxon>Bacillales</taxon>
        <taxon>Paenibacillaceae</taxon>
        <taxon>Paenibacillus</taxon>
    </lineage>
</organism>
<feature type="coiled-coil region" evidence="1">
    <location>
        <begin position="165"/>
        <end position="192"/>
    </location>
</feature>
<name>A0ABT4DXU2_9BACL</name>
<proteinExistence type="predicted"/>
<reference evidence="3 4" key="1">
    <citation type="submission" date="2022-05" db="EMBL/GenBank/DDBJ databases">
        <title>Genome Sequencing of Bee-Associated Microbes.</title>
        <authorList>
            <person name="Dunlap C."/>
        </authorList>
    </citation>
    <scope>NUCLEOTIDE SEQUENCE [LARGE SCALE GENOMIC DNA]</scope>
    <source>
        <strain evidence="3 4">NRRL NRS-1438</strain>
    </source>
</reference>
<evidence type="ECO:0000313" key="3">
    <source>
        <dbReference type="EMBL" id="MCY9522172.1"/>
    </source>
</evidence>
<feature type="compositionally biased region" description="Basic and acidic residues" evidence="2">
    <location>
        <begin position="441"/>
        <end position="451"/>
    </location>
</feature>
<evidence type="ECO:0000313" key="4">
    <source>
        <dbReference type="Proteomes" id="UP001207626"/>
    </source>
</evidence>
<keyword evidence="1" id="KW-0175">Coiled coil</keyword>
<dbReference type="RefSeq" id="WP_087434607.1">
    <property type="nucleotide sequence ID" value="NZ_JAMDLV010000070.1"/>
</dbReference>
<evidence type="ECO:0000256" key="1">
    <source>
        <dbReference type="SAM" id="Coils"/>
    </source>
</evidence>